<reference evidence="1" key="1">
    <citation type="submission" date="2013-12" db="EMBL/GenBank/DDBJ databases">
        <title>The Genome Sequence of Aphanomyces astaci APO3.</title>
        <authorList>
            <consortium name="The Broad Institute Genomics Platform"/>
            <person name="Russ C."/>
            <person name="Tyler B."/>
            <person name="van West P."/>
            <person name="Dieguez-Uribeondo J."/>
            <person name="Young S.K."/>
            <person name="Zeng Q."/>
            <person name="Gargeya S."/>
            <person name="Fitzgerald M."/>
            <person name="Abouelleil A."/>
            <person name="Alvarado L."/>
            <person name="Chapman S.B."/>
            <person name="Gainer-Dewar J."/>
            <person name="Goldberg J."/>
            <person name="Griggs A."/>
            <person name="Gujja S."/>
            <person name="Hansen M."/>
            <person name="Howarth C."/>
            <person name="Imamovic A."/>
            <person name="Ireland A."/>
            <person name="Larimer J."/>
            <person name="McCowan C."/>
            <person name="Murphy C."/>
            <person name="Pearson M."/>
            <person name="Poon T.W."/>
            <person name="Priest M."/>
            <person name="Roberts A."/>
            <person name="Saif S."/>
            <person name="Shea T."/>
            <person name="Sykes S."/>
            <person name="Wortman J."/>
            <person name="Nusbaum C."/>
            <person name="Birren B."/>
        </authorList>
    </citation>
    <scope>NUCLEOTIDE SEQUENCE [LARGE SCALE GENOMIC DNA]</scope>
    <source>
        <strain evidence="1">APO3</strain>
    </source>
</reference>
<dbReference type="RefSeq" id="XP_009840227.1">
    <property type="nucleotide sequence ID" value="XM_009841925.1"/>
</dbReference>
<organism evidence="1">
    <name type="scientific">Aphanomyces astaci</name>
    <name type="common">Crayfish plague agent</name>
    <dbReference type="NCBI Taxonomy" id="112090"/>
    <lineage>
        <taxon>Eukaryota</taxon>
        <taxon>Sar</taxon>
        <taxon>Stramenopiles</taxon>
        <taxon>Oomycota</taxon>
        <taxon>Saprolegniomycetes</taxon>
        <taxon>Saprolegniales</taxon>
        <taxon>Verrucalvaceae</taxon>
        <taxon>Aphanomyces</taxon>
    </lineage>
</organism>
<protein>
    <submittedName>
        <fullName evidence="1">Uncharacterized protein</fullName>
    </submittedName>
</protein>
<accession>W4FUC8</accession>
<dbReference type="VEuPathDB" id="FungiDB:H257_14170"/>
<dbReference type="EMBL" id="KI913167">
    <property type="protein sequence ID" value="ETV70268.1"/>
    <property type="molecule type" value="Genomic_DNA"/>
</dbReference>
<evidence type="ECO:0000313" key="1">
    <source>
        <dbReference type="EMBL" id="ETV70268.1"/>
    </source>
</evidence>
<dbReference type="GeneID" id="20816166"/>
<proteinExistence type="predicted"/>
<dbReference type="AlphaFoldDB" id="W4FUC8"/>
<sequence>MAASSCWTAALQAFSNFSLSTDVKELLVSMAEHAARQSSLVTSSRWCGMAPPQHQHPRLISKEVMTVIVYDVRKGYSALFHRRQHRPQANAAGCLFGRSEPDPAVVGGVCLVPVEVAWLAALARVLRQTHAIDYNSTGPA</sequence>
<gene>
    <name evidence="1" type="ORF">H257_14170</name>
</gene>
<name>W4FUC8_APHAT</name>